<protein>
    <submittedName>
        <fullName evidence="1">Acetyl-CoA synthetase-like protein</fullName>
    </submittedName>
</protein>
<gene>
    <name evidence="1" type="ORF">K488DRAFT_80147</name>
</gene>
<reference evidence="1" key="2">
    <citation type="journal article" date="2022" name="New Phytol.">
        <title>Evolutionary transition to the ectomycorrhizal habit in the genomes of a hyperdiverse lineage of mushroom-forming fungi.</title>
        <authorList>
            <person name="Looney B."/>
            <person name="Miyauchi S."/>
            <person name="Morin E."/>
            <person name="Drula E."/>
            <person name="Courty P.E."/>
            <person name="Kohler A."/>
            <person name="Kuo A."/>
            <person name="LaButti K."/>
            <person name="Pangilinan J."/>
            <person name="Lipzen A."/>
            <person name="Riley R."/>
            <person name="Andreopoulos W."/>
            <person name="He G."/>
            <person name="Johnson J."/>
            <person name="Nolan M."/>
            <person name="Tritt A."/>
            <person name="Barry K.W."/>
            <person name="Grigoriev I.V."/>
            <person name="Nagy L.G."/>
            <person name="Hibbett D."/>
            <person name="Henrissat B."/>
            <person name="Matheny P.B."/>
            <person name="Labbe J."/>
            <person name="Martin F.M."/>
        </authorList>
    </citation>
    <scope>NUCLEOTIDE SEQUENCE</scope>
    <source>
        <strain evidence="1">EC-137</strain>
    </source>
</reference>
<dbReference type="Proteomes" id="UP000814128">
    <property type="component" value="Unassembled WGS sequence"/>
</dbReference>
<evidence type="ECO:0000313" key="2">
    <source>
        <dbReference type="Proteomes" id="UP000814128"/>
    </source>
</evidence>
<evidence type="ECO:0000313" key="1">
    <source>
        <dbReference type="EMBL" id="KAI0029467.1"/>
    </source>
</evidence>
<name>A0ACB8QCT2_9AGAM</name>
<organism evidence="1 2">
    <name type="scientific">Vararia minispora EC-137</name>
    <dbReference type="NCBI Taxonomy" id="1314806"/>
    <lineage>
        <taxon>Eukaryota</taxon>
        <taxon>Fungi</taxon>
        <taxon>Dikarya</taxon>
        <taxon>Basidiomycota</taxon>
        <taxon>Agaricomycotina</taxon>
        <taxon>Agaricomycetes</taxon>
        <taxon>Russulales</taxon>
        <taxon>Lachnocladiaceae</taxon>
        <taxon>Vararia</taxon>
    </lineage>
</organism>
<reference evidence="1" key="1">
    <citation type="submission" date="2021-02" db="EMBL/GenBank/DDBJ databases">
        <authorList>
            <consortium name="DOE Joint Genome Institute"/>
            <person name="Ahrendt S."/>
            <person name="Looney B.P."/>
            <person name="Miyauchi S."/>
            <person name="Morin E."/>
            <person name="Drula E."/>
            <person name="Courty P.E."/>
            <person name="Chicoki N."/>
            <person name="Fauchery L."/>
            <person name="Kohler A."/>
            <person name="Kuo A."/>
            <person name="Labutti K."/>
            <person name="Pangilinan J."/>
            <person name="Lipzen A."/>
            <person name="Riley R."/>
            <person name="Andreopoulos W."/>
            <person name="He G."/>
            <person name="Johnson J."/>
            <person name="Barry K.W."/>
            <person name="Grigoriev I.V."/>
            <person name="Nagy L."/>
            <person name="Hibbett D."/>
            <person name="Henrissat B."/>
            <person name="Matheny P.B."/>
            <person name="Labbe J."/>
            <person name="Martin F."/>
        </authorList>
    </citation>
    <scope>NUCLEOTIDE SEQUENCE</scope>
    <source>
        <strain evidence="1">EC-137</strain>
    </source>
</reference>
<sequence length="1083" mass="119275">MAISQSRTPRIIPNPQGLQSKTFTVPPFDDSLSFAGIFAYHAANSPNHHFFVYDDEEGVKSVSYHEAYSAQLKAARAVKSAYDSGSRSNASGDERPVYGILAVTDSITFATISLGVMQTGAIAFPISIRNSALATAHLLRSTGVHTVFVSEDHAMQSLFSEAANLLSKDGFFVEALSIPRFEDLFDEREPPSPEEVLIQPLSASATGMILHSSGTSAFPKPIRILNSALVGFGNTLYFGEVDACGVRLGMHGAPMFHAMGPFMLAWAICTGLVLAVYKPQRPPVIPNAESMLEAVAASGSEFLISVPAFVEEWSRSPEAIEKLKRHVKRLIFGSSPLNKFAGDRIVSEGIFLDLMYGLTETGPLTFQLMKRTTRGDIGWDYQKFPSPEHCTLEFVPHDGDESLFEPVLMATDFYAPSVINTHLNGRPGFATGDLVQRHPTAEGWYRIYGRADEQIMLSTGEKTNPVPLERILSQDPHVAIAVFFGRGRFNNGVLIQPKVPFDIQDGEKIAQFRNAIWPTVQKMNDYAPAHSRLLKELRKMILIATPAKPLELTAKGTARRNVCLAKYEDEIEKLYKAVEESSITDLMPPSEWTPETTIEFIQAAVHKVMQQTLDDADDLFQRGCDSLQSTWIRNTVLRALRTTTTSSVLLPQSFVYQHPSIRALSDFVYRFVTGRDLQEDEETTLTSKVAAMEAMVERYGTTFRTVRVSRGVCPMRETVVVTGTTGRLGCHLLAQLVKDNSVRHVYALNRAVTQSQDKLGYLIARQRIAFETWNLDATLLKSGKVTVLPVDYAVEKLGLTEEIYIKIEESVTTIIHNAWRVDFNVPLSGFEPLVAGVRRLLDLAAGAAVPGGARLLFVSSVSVFLGHPQGKPAPEEPIRDPRIAASIGYAESKWVSETLLLQAREATGVRTSIVRVGQLSGDTRTGGWGKQEWVGAVVKVGSIVNAFPERDETISWVPVDTAAVTIVDMTRSVHPVYHLIAPVRSPWNTIFGAFARRMGVPMVQFDDWLKRVSIAVESNTADENVPALALADFFRGGSFGEAADLLTDRAVAASPALASMQPLGEKDALMYLDFWRKVGHITY</sequence>
<dbReference type="EMBL" id="MU273674">
    <property type="protein sequence ID" value="KAI0029467.1"/>
    <property type="molecule type" value="Genomic_DNA"/>
</dbReference>
<proteinExistence type="predicted"/>
<comment type="caution">
    <text evidence="1">The sequence shown here is derived from an EMBL/GenBank/DDBJ whole genome shotgun (WGS) entry which is preliminary data.</text>
</comment>
<keyword evidence="2" id="KW-1185">Reference proteome</keyword>
<accession>A0ACB8QCT2</accession>